<sequence length="474" mass="52232">MDVETMKRLKTALAGRASVDIGHFQWINLDMVRAEAAEQWDNLREKVYSAAAHFIEKRLGPNDVMLRCRGGFIIIFADYTGDDAAAQTEVISQELNCFFLGDRILQRLEISSKSQTVSMAELADMVAGGSAEDDKAASAARRKPVRKDAKKSRSVGHWQALKHEKAAGTAVSSSIGHWRGDLAGLYSDAPDDSILALSGADSADFDVAAKRWSHSTADLFSDLDKTWDDIVFMPSWDVRFGYITANFCLARRKYRGRMLFGRDTLLGNAAPDLHRLLDHSVAIAAQRGFMRRYVEGMKCAIAIPVNYDTIIGPSDRVRYFSILQCMPQKVRKYFYLRVDNIPDGAPQGQMEELFRAMRCFGSNILAKIPVGTIQLGRFENCGITLFSSELPAPDASGHIKENVLKQLTAEAVSIERFGARGCLTNVATFEQLDAGLNAGFQVFIGDAVGEASTLPVPLQPCLLDDLRDRASDAA</sequence>
<dbReference type="AlphaFoldDB" id="A0A9W6IP87"/>
<evidence type="ECO:0000256" key="1">
    <source>
        <dbReference type="SAM" id="MobiDB-lite"/>
    </source>
</evidence>
<evidence type="ECO:0000313" key="2">
    <source>
        <dbReference type="EMBL" id="GLK52710.1"/>
    </source>
</evidence>
<evidence type="ECO:0000313" key="3">
    <source>
        <dbReference type="Proteomes" id="UP001143486"/>
    </source>
</evidence>
<protein>
    <submittedName>
        <fullName evidence="2">Uncharacterized protein</fullName>
    </submittedName>
</protein>
<dbReference type="Proteomes" id="UP001143486">
    <property type="component" value="Unassembled WGS sequence"/>
</dbReference>
<feature type="region of interest" description="Disordered" evidence="1">
    <location>
        <begin position="133"/>
        <end position="152"/>
    </location>
</feature>
<organism evidence="2 3">
    <name type="scientific">Maricaulis virginensis</name>
    <dbReference type="NCBI Taxonomy" id="144022"/>
    <lineage>
        <taxon>Bacteria</taxon>
        <taxon>Pseudomonadati</taxon>
        <taxon>Pseudomonadota</taxon>
        <taxon>Alphaproteobacteria</taxon>
        <taxon>Maricaulales</taxon>
        <taxon>Maricaulaceae</taxon>
        <taxon>Maricaulis</taxon>
    </lineage>
</organism>
<dbReference type="EMBL" id="BSFE01000006">
    <property type="protein sequence ID" value="GLK52710.1"/>
    <property type="molecule type" value="Genomic_DNA"/>
</dbReference>
<name>A0A9W6IP87_9PROT</name>
<comment type="caution">
    <text evidence="2">The sequence shown here is derived from an EMBL/GenBank/DDBJ whole genome shotgun (WGS) entry which is preliminary data.</text>
</comment>
<reference evidence="2" key="1">
    <citation type="journal article" date="2014" name="Int. J. Syst. Evol. Microbiol.">
        <title>Complete genome sequence of Corynebacterium casei LMG S-19264T (=DSM 44701T), isolated from a smear-ripened cheese.</title>
        <authorList>
            <consortium name="US DOE Joint Genome Institute (JGI-PGF)"/>
            <person name="Walter F."/>
            <person name="Albersmeier A."/>
            <person name="Kalinowski J."/>
            <person name="Ruckert C."/>
        </authorList>
    </citation>
    <scope>NUCLEOTIDE SEQUENCE</scope>
    <source>
        <strain evidence="2">VKM B-1513</strain>
    </source>
</reference>
<reference evidence="2" key="2">
    <citation type="submission" date="2023-01" db="EMBL/GenBank/DDBJ databases">
        <authorList>
            <person name="Sun Q."/>
            <person name="Evtushenko L."/>
        </authorList>
    </citation>
    <scope>NUCLEOTIDE SEQUENCE</scope>
    <source>
        <strain evidence="2">VKM B-1513</strain>
    </source>
</reference>
<proteinExistence type="predicted"/>
<gene>
    <name evidence="2" type="ORF">GCM10017621_22180</name>
</gene>
<dbReference type="RefSeq" id="WP_271187075.1">
    <property type="nucleotide sequence ID" value="NZ_BSFE01000006.1"/>
</dbReference>
<accession>A0A9W6IP87</accession>
<feature type="compositionally biased region" description="Basic residues" evidence="1">
    <location>
        <begin position="140"/>
        <end position="152"/>
    </location>
</feature>
<keyword evidence="3" id="KW-1185">Reference proteome</keyword>